<feature type="transmembrane region" description="Helical" evidence="7">
    <location>
        <begin position="125"/>
        <end position="148"/>
    </location>
</feature>
<dbReference type="InterPro" id="IPR005524">
    <property type="entry name" value="DUF318"/>
</dbReference>
<evidence type="ECO:0000256" key="5">
    <source>
        <dbReference type="ARBA" id="ARBA00022989"/>
    </source>
</evidence>
<evidence type="ECO:0000256" key="4">
    <source>
        <dbReference type="ARBA" id="ARBA00022692"/>
    </source>
</evidence>
<evidence type="ECO:0000313" key="9">
    <source>
        <dbReference type="Proteomes" id="UP000184241"/>
    </source>
</evidence>
<evidence type="ECO:0000313" key="8">
    <source>
        <dbReference type="EMBL" id="SHI87474.1"/>
    </source>
</evidence>
<keyword evidence="4 7" id="KW-0812">Transmembrane</keyword>
<dbReference type="Pfam" id="PF03773">
    <property type="entry name" value="ArsP_1"/>
    <property type="match status" value="1"/>
</dbReference>
<evidence type="ECO:0000256" key="3">
    <source>
        <dbReference type="ARBA" id="ARBA00022475"/>
    </source>
</evidence>
<evidence type="ECO:0000256" key="1">
    <source>
        <dbReference type="ARBA" id="ARBA00004651"/>
    </source>
</evidence>
<proteinExistence type="inferred from homology"/>
<reference evidence="8 9" key="1">
    <citation type="submission" date="2016-11" db="EMBL/GenBank/DDBJ databases">
        <authorList>
            <person name="Jaros S."/>
            <person name="Januszkiewicz K."/>
            <person name="Wedrychowicz H."/>
        </authorList>
    </citation>
    <scope>NUCLEOTIDE SEQUENCE [LARGE SCALE GENOMIC DNA]</scope>
    <source>
        <strain evidence="8 9">DSM 6191</strain>
    </source>
</reference>
<dbReference type="PANTHER" id="PTHR34184">
    <property type="entry name" value="UPF0718 PROTEIN YCGR"/>
    <property type="match status" value="1"/>
</dbReference>
<feature type="transmembrane region" description="Helical" evidence="7">
    <location>
        <begin position="12"/>
        <end position="34"/>
    </location>
</feature>
<feature type="transmembrane region" description="Helical" evidence="7">
    <location>
        <begin position="318"/>
        <end position="340"/>
    </location>
</feature>
<feature type="transmembrane region" description="Helical" evidence="7">
    <location>
        <begin position="89"/>
        <end position="113"/>
    </location>
</feature>
<comment type="similarity">
    <text evidence="2">Belongs to the UPF0718 family.</text>
</comment>
<feature type="transmembrane region" description="Helical" evidence="7">
    <location>
        <begin position="250"/>
        <end position="271"/>
    </location>
</feature>
<evidence type="ECO:0000256" key="6">
    <source>
        <dbReference type="ARBA" id="ARBA00023136"/>
    </source>
</evidence>
<accession>A0A1M6EPR9</accession>
<keyword evidence="5 7" id="KW-1133">Transmembrane helix</keyword>
<evidence type="ECO:0008006" key="10">
    <source>
        <dbReference type="Google" id="ProtNLM"/>
    </source>
</evidence>
<feature type="transmembrane region" description="Helical" evidence="7">
    <location>
        <begin position="46"/>
        <end position="68"/>
    </location>
</feature>
<keyword evidence="6 7" id="KW-0472">Membrane</keyword>
<feature type="transmembrane region" description="Helical" evidence="7">
    <location>
        <begin position="155"/>
        <end position="176"/>
    </location>
</feature>
<dbReference type="PANTHER" id="PTHR34184:SF4">
    <property type="entry name" value="UPF0718 PROTEIN YCGR"/>
    <property type="match status" value="1"/>
</dbReference>
<dbReference type="AlphaFoldDB" id="A0A1M6EPR9"/>
<gene>
    <name evidence="8" type="ORF">SAMN02745941_04488</name>
</gene>
<feature type="transmembrane region" description="Helical" evidence="7">
    <location>
        <begin position="277"/>
        <end position="298"/>
    </location>
</feature>
<name>A0A1M6EPR9_9CLOT</name>
<evidence type="ECO:0000256" key="2">
    <source>
        <dbReference type="ARBA" id="ARBA00006386"/>
    </source>
</evidence>
<dbReference type="GO" id="GO:0005886">
    <property type="term" value="C:plasma membrane"/>
    <property type="evidence" value="ECO:0007669"/>
    <property type="project" value="UniProtKB-SubCell"/>
</dbReference>
<dbReference type="Proteomes" id="UP000184241">
    <property type="component" value="Unassembled WGS sequence"/>
</dbReference>
<organism evidence="8 9">
    <name type="scientific">Clostridium intestinale DSM 6191</name>
    <dbReference type="NCBI Taxonomy" id="1121320"/>
    <lineage>
        <taxon>Bacteria</taxon>
        <taxon>Bacillati</taxon>
        <taxon>Bacillota</taxon>
        <taxon>Clostridia</taxon>
        <taxon>Eubacteriales</taxon>
        <taxon>Clostridiaceae</taxon>
        <taxon>Clostridium</taxon>
    </lineage>
</organism>
<dbReference type="EMBL" id="FQXU01000023">
    <property type="protein sequence ID" value="SHI87474.1"/>
    <property type="molecule type" value="Genomic_DNA"/>
</dbReference>
<dbReference type="InterPro" id="IPR052923">
    <property type="entry name" value="UPF0718"/>
</dbReference>
<keyword evidence="3" id="KW-1003">Cell membrane</keyword>
<evidence type="ECO:0000256" key="7">
    <source>
        <dbReference type="SAM" id="Phobius"/>
    </source>
</evidence>
<protein>
    <recommendedName>
        <fullName evidence="10">Permease</fullName>
    </recommendedName>
</protein>
<dbReference type="RefSeq" id="WP_242950236.1">
    <property type="nucleotide sequence ID" value="NZ_FQXU01000023.1"/>
</dbReference>
<comment type="subcellular location">
    <subcellularLocation>
        <location evidence="1">Cell membrane</location>
        <topology evidence="1">Multi-pass membrane protein</topology>
    </subcellularLocation>
</comment>
<feature type="transmembrane region" description="Helical" evidence="7">
    <location>
        <begin position="225"/>
        <end position="243"/>
    </location>
</feature>
<sequence>MQYRSTNSKNIISILSKLAIVPIIALIILLSIKFKIVINMRTLNNFSVIFTSIILEALPFIFIGSLISSLIQLFVSEETLAKILPKNKLLALMTASVVGIFLPICECAIIPIAKRLIKKGVPVGVATTFMLATPIINPVVILSTYYAFSNNIQFLFLRVLGGIIAAIIIGFIISTLDKNKDEVLKSTDYDFDDDLCLCGTSHNYSEKKSKISTLFDTVGSEFLDVSKYVIFGAMLSAIFQVLVSRDSLNYLGNNSLLSVVAMMSLAFLLSICSEADAFIASTFVGQFTNGSIIAFLIFGPMLDIKNTLMLIGAFKKRYILLLLVSICVICYLIGSSINIIEIVRFFK</sequence>